<dbReference type="Gene3D" id="3.30.70.560">
    <property type="entry name" value="7,8-Dihydro-6-hydroxymethylpterin-pyrophosphokinase HPPK"/>
    <property type="match status" value="1"/>
</dbReference>
<keyword evidence="17" id="KW-1185">Reference proteome</keyword>
<dbReference type="Proteomes" id="UP000481153">
    <property type="component" value="Unassembled WGS sequence"/>
</dbReference>
<dbReference type="GO" id="GO:0005524">
    <property type="term" value="F:ATP binding"/>
    <property type="evidence" value="ECO:0007669"/>
    <property type="project" value="UniProtKB-KW"/>
</dbReference>
<dbReference type="PROSITE" id="PS00793">
    <property type="entry name" value="DHPS_2"/>
    <property type="match status" value="1"/>
</dbReference>
<comment type="cofactor">
    <cofactor evidence="3">
        <name>Mg(2+)</name>
        <dbReference type="ChEBI" id="CHEBI:18420"/>
    </cofactor>
</comment>
<dbReference type="GO" id="GO:0004156">
    <property type="term" value="F:dihydropteroate synthase activity"/>
    <property type="evidence" value="ECO:0007669"/>
    <property type="project" value="UniProtKB-EC"/>
</dbReference>
<keyword evidence="8" id="KW-0479">Metal-binding</keyword>
<gene>
    <name evidence="16" type="ORF">Ae201684_012120</name>
</gene>
<keyword evidence="10" id="KW-0418">Kinase</keyword>
<dbReference type="InterPro" id="IPR006390">
    <property type="entry name" value="DHP_synth_dom"/>
</dbReference>
<dbReference type="PANTHER" id="PTHR20941">
    <property type="entry name" value="FOLATE SYNTHESIS PROTEINS"/>
    <property type="match status" value="1"/>
</dbReference>
<dbReference type="GO" id="GO:0016301">
    <property type="term" value="F:kinase activity"/>
    <property type="evidence" value="ECO:0007669"/>
    <property type="project" value="UniProtKB-KW"/>
</dbReference>
<reference evidence="16 17" key="1">
    <citation type="submission" date="2019-07" db="EMBL/GenBank/DDBJ databases">
        <title>Genomics analysis of Aphanomyces spp. identifies a new class of oomycete effector associated with host adaptation.</title>
        <authorList>
            <person name="Gaulin E."/>
        </authorList>
    </citation>
    <scope>NUCLEOTIDE SEQUENCE [LARGE SCALE GENOMIC DNA]</scope>
    <source>
        <strain evidence="16 17">ATCC 201684</strain>
    </source>
</reference>
<evidence type="ECO:0000256" key="1">
    <source>
        <dbReference type="ARBA" id="ARBA00000012"/>
    </source>
</evidence>
<evidence type="ECO:0000256" key="4">
    <source>
        <dbReference type="ARBA" id="ARBA00004763"/>
    </source>
</evidence>
<comment type="caution">
    <text evidence="16">The sequence shown here is derived from an EMBL/GenBank/DDBJ whole genome shotgun (WGS) entry which is preliminary data.</text>
</comment>
<dbReference type="Gene3D" id="3.20.20.20">
    <property type="entry name" value="Dihydropteroate synthase-like"/>
    <property type="match status" value="1"/>
</dbReference>
<dbReference type="GO" id="GO:0005740">
    <property type="term" value="C:mitochondrial envelope"/>
    <property type="evidence" value="ECO:0007669"/>
    <property type="project" value="TreeGrafter"/>
</dbReference>
<evidence type="ECO:0000256" key="8">
    <source>
        <dbReference type="ARBA" id="ARBA00022723"/>
    </source>
</evidence>
<evidence type="ECO:0000256" key="5">
    <source>
        <dbReference type="ARBA" id="ARBA00005051"/>
    </source>
</evidence>
<dbReference type="InterPro" id="IPR045031">
    <property type="entry name" value="DHP_synth-like"/>
</dbReference>
<evidence type="ECO:0000256" key="7">
    <source>
        <dbReference type="ARBA" id="ARBA00022679"/>
    </source>
</evidence>
<dbReference type="UniPathway" id="UPA00077">
    <property type="reaction ID" value="UER00155"/>
</dbReference>
<comment type="catalytic activity">
    <reaction evidence="2">
        <text>6-hydroxymethyl-7,8-dihydropterin + ATP = (7,8-dihydropterin-6-yl)methyl diphosphate + AMP + H(+)</text>
        <dbReference type="Rhea" id="RHEA:11412"/>
        <dbReference type="ChEBI" id="CHEBI:15378"/>
        <dbReference type="ChEBI" id="CHEBI:30616"/>
        <dbReference type="ChEBI" id="CHEBI:44841"/>
        <dbReference type="ChEBI" id="CHEBI:72950"/>
        <dbReference type="ChEBI" id="CHEBI:456215"/>
        <dbReference type="EC" id="2.7.6.3"/>
    </reaction>
</comment>
<dbReference type="VEuPathDB" id="FungiDB:AeMF1_015967"/>
<dbReference type="InterPro" id="IPR011005">
    <property type="entry name" value="Dihydropteroate_synth-like_sf"/>
</dbReference>
<proteinExistence type="inferred from homology"/>
<evidence type="ECO:0000256" key="9">
    <source>
        <dbReference type="ARBA" id="ARBA00022741"/>
    </source>
</evidence>
<dbReference type="FunFam" id="3.20.20.20:FF:000006">
    <property type="entry name" value="Dihydropteroate synthase"/>
    <property type="match status" value="1"/>
</dbReference>
<dbReference type="AlphaFoldDB" id="A0A6G0WSJ3"/>
<evidence type="ECO:0000313" key="17">
    <source>
        <dbReference type="Proteomes" id="UP000481153"/>
    </source>
</evidence>
<organism evidence="16 17">
    <name type="scientific">Aphanomyces euteiches</name>
    <dbReference type="NCBI Taxonomy" id="100861"/>
    <lineage>
        <taxon>Eukaryota</taxon>
        <taxon>Sar</taxon>
        <taxon>Stramenopiles</taxon>
        <taxon>Oomycota</taxon>
        <taxon>Saprolegniomycetes</taxon>
        <taxon>Saprolegniales</taxon>
        <taxon>Verrucalvaceae</taxon>
        <taxon>Aphanomyces</taxon>
    </lineage>
</organism>
<dbReference type="CDD" id="cd00483">
    <property type="entry name" value="HPPK"/>
    <property type="match status" value="1"/>
</dbReference>
<dbReference type="PROSITE" id="PS50972">
    <property type="entry name" value="PTERIN_BINDING"/>
    <property type="match status" value="1"/>
</dbReference>
<evidence type="ECO:0000256" key="12">
    <source>
        <dbReference type="ARBA" id="ARBA00022842"/>
    </source>
</evidence>
<dbReference type="EMBL" id="VJMJ01000154">
    <property type="protein sequence ID" value="KAF0730418.1"/>
    <property type="molecule type" value="Genomic_DNA"/>
</dbReference>
<dbReference type="NCBIfam" id="TIGR01496">
    <property type="entry name" value="DHPS"/>
    <property type="match status" value="1"/>
</dbReference>
<feature type="domain" description="Pterin-binding" evidence="15">
    <location>
        <begin position="220"/>
        <end position="475"/>
    </location>
</feature>
<evidence type="ECO:0000256" key="10">
    <source>
        <dbReference type="ARBA" id="ARBA00022777"/>
    </source>
</evidence>
<dbReference type="NCBIfam" id="TIGR01498">
    <property type="entry name" value="folK"/>
    <property type="match status" value="1"/>
</dbReference>
<dbReference type="GO" id="GO:0046654">
    <property type="term" value="P:tetrahydrofolate biosynthetic process"/>
    <property type="evidence" value="ECO:0007669"/>
    <property type="project" value="UniProtKB-UniPathway"/>
</dbReference>
<evidence type="ECO:0000259" key="15">
    <source>
        <dbReference type="PROSITE" id="PS50972"/>
    </source>
</evidence>
<accession>A0A6G0WSJ3</accession>
<keyword evidence="9" id="KW-0547">Nucleotide-binding</keyword>
<evidence type="ECO:0000256" key="2">
    <source>
        <dbReference type="ARBA" id="ARBA00000198"/>
    </source>
</evidence>
<keyword evidence="13" id="KW-0289">Folate biosynthesis</keyword>
<evidence type="ECO:0000313" key="16">
    <source>
        <dbReference type="EMBL" id="KAF0730418.1"/>
    </source>
</evidence>
<comment type="pathway">
    <text evidence="4">Cofactor biosynthesis; tetrahydrofolate biosynthesis; 7,8-dihydrofolate from 2-amino-4-hydroxy-6-hydroxymethyl-7,8-dihydropteridine diphosphate and 4-aminobenzoate: step 1/2.</text>
</comment>
<dbReference type="Pfam" id="PF01288">
    <property type="entry name" value="HPPK"/>
    <property type="match status" value="1"/>
</dbReference>
<keyword evidence="11" id="KW-0067">ATP-binding</keyword>
<dbReference type="GO" id="GO:0046656">
    <property type="term" value="P:folic acid biosynthetic process"/>
    <property type="evidence" value="ECO:0007669"/>
    <property type="project" value="UniProtKB-KW"/>
</dbReference>
<evidence type="ECO:0000256" key="3">
    <source>
        <dbReference type="ARBA" id="ARBA00001946"/>
    </source>
</evidence>
<dbReference type="PANTHER" id="PTHR20941:SF1">
    <property type="entry name" value="FOLIC ACID SYNTHESIS PROTEIN FOL1"/>
    <property type="match status" value="1"/>
</dbReference>
<dbReference type="InterPro" id="IPR000550">
    <property type="entry name" value="Hppk"/>
</dbReference>
<name>A0A6G0WSJ3_9STRA</name>
<dbReference type="GO" id="GO:0003848">
    <property type="term" value="F:2-amino-4-hydroxy-6-hydroxymethyldihydropteridine diphosphokinase activity"/>
    <property type="evidence" value="ECO:0007669"/>
    <property type="project" value="UniProtKB-EC"/>
</dbReference>
<evidence type="ECO:0000256" key="11">
    <source>
        <dbReference type="ARBA" id="ARBA00022840"/>
    </source>
</evidence>
<keyword evidence="7" id="KW-0808">Transferase</keyword>
<evidence type="ECO:0000256" key="6">
    <source>
        <dbReference type="ARBA" id="ARBA00009951"/>
    </source>
</evidence>
<comment type="catalytic activity">
    <reaction evidence="1">
        <text>(7,8-dihydropterin-6-yl)methyl diphosphate + 4-aminobenzoate = 7,8-dihydropteroate + diphosphate</text>
        <dbReference type="Rhea" id="RHEA:19949"/>
        <dbReference type="ChEBI" id="CHEBI:17836"/>
        <dbReference type="ChEBI" id="CHEBI:17839"/>
        <dbReference type="ChEBI" id="CHEBI:33019"/>
        <dbReference type="ChEBI" id="CHEBI:72950"/>
        <dbReference type="EC" id="2.5.1.15"/>
    </reaction>
</comment>
<dbReference type="InterPro" id="IPR035907">
    <property type="entry name" value="Hppk_sf"/>
</dbReference>
<evidence type="ECO:0000256" key="13">
    <source>
        <dbReference type="ARBA" id="ARBA00022909"/>
    </source>
</evidence>
<protein>
    <recommendedName>
        <fullName evidence="15">Pterin-binding domain-containing protein</fullName>
    </recommendedName>
</protein>
<dbReference type="InterPro" id="IPR000489">
    <property type="entry name" value="Pterin-binding_dom"/>
</dbReference>
<sequence length="486" mass="52479">MDVDGSARSIADRAGMCLAAKWWILYHMVNKLLVENKDLPIVAIGTNLGDRAANLHRAIVELNEHCGRVVKTSRLYTTAPQYVVDQPEFLNAAVELSTTLSPTDLLLRFKDIEVRVGRDLGGLRYGPRILDVDLLFYRSDVIETTTAVGPLLVPHKLMAERDFVLRPLLDIAPDFVHPVLGQTMQELYDKLPRTTTTPPPPPVPVLSLGRQLLWNLEAKTYVMGILNVTPDSFSGDGKTAPAAIVESARRMIAAGADMLDIGGESTAPNAAPVSAQEELNRVLPVIQAIRAFSAIPISIDTTKSIVAAAAIQAGANLVNDVSGGTRDKAMLTTVAQLAVPIVLMHMRGMPSTMTQLKVYRDIVDDVGRELLQQVQAAQDCGIPTWNIIVDPGIGFAKGLTENLELLRRVAELRSRWTPCPLLIGASRKKFLGTICDQPDPAERGAATTATCAAAIAGGASIVRVHDVAMCVDACKVSDAIWRLPNV</sequence>
<dbReference type="CDD" id="cd00739">
    <property type="entry name" value="DHPS"/>
    <property type="match status" value="1"/>
</dbReference>
<evidence type="ECO:0000256" key="14">
    <source>
        <dbReference type="ARBA" id="ARBA00023268"/>
    </source>
</evidence>
<dbReference type="SUPFAM" id="SSF51717">
    <property type="entry name" value="Dihydropteroate synthetase-like"/>
    <property type="match status" value="1"/>
</dbReference>
<comment type="similarity">
    <text evidence="6">In the C-terminal section; belongs to the DHPS family.</text>
</comment>
<dbReference type="GO" id="GO:0046872">
    <property type="term" value="F:metal ion binding"/>
    <property type="evidence" value="ECO:0007669"/>
    <property type="project" value="UniProtKB-KW"/>
</dbReference>
<dbReference type="PROSITE" id="PS00794">
    <property type="entry name" value="HPPK"/>
    <property type="match status" value="1"/>
</dbReference>
<dbReference type="SUPFAM" id="SSF55083">
    <property type="entry name" value="6-hydroxymethyl-7,8-dihydropterin pyrophosphokinase, HPPK"/>
    <property type="match status" value="1"/>
</dbReference>
<dbReference type="Pfam" id="PF00809">
    <property type="entry name" value="Pterin_bind"/>
    <property type="match status" value="1"/>
</dbReference>
<keyword evidence="12" id="KW-0460">Magnesium</keyword>
<comment type="pathway">
    <text evidence="5">Cofactor biosynthesis; tetrahydrofolate biosynthesis; 2-amino-4-hydroxy-6-hydroxymethyl-7,8-dihydropteridine diphosphate from 7,8-dihydroneopterin triphosphate: step 4/4.</text>
</comment>
<keyword evidence="14" id="KW-0511">Multifunctional enzyme</keyword>